<evidence type="ECO:0000313" key="1">
    <source>
        <dbReference type="EMBL" id="OQR96120.1"/>
    </source>
</evidence>
<gene>
    <name evidence="1" type="ORF">THRCLA_22021</name>
</gene>
<reference evidence="1 2" key="1">
    <citation type="journal article" date="2014" name="Genome Biol. Evol.">
        <title>The secreted proteins of Achlya hypogyna and Thraustotheca clavata identify the ancestral oomycete secretome and reveal gene acquisitions by horizontal gene transfer.</title>
        <authorList>
            <person name="Misner I."/>
            <person name="Blouin N."/>
            <person name="Leonard G."/>
            <person name="Richards T.A."/>
            <person name="Lane C.E."/>
        </authorList>
    </citation>
    <scope>NUCLEOTIDE SEQUENCE [LARGE SCALE GENOMIC DNA]</scope>
    <source>
        <strain evidence="1 2">ATCC 34112</strain>
    </source>
</reference>
<organism evidence="1 2">
    <name type="scientific">Thraustotheca clavata</name>
    <dbReference type="NCBI Taxonomy" id="74557"/>
    <lineage>
        <taxon>Eukaryota</taxon>
        <taxon>Sar</taxon>
        <taxon>Stramenopiles</taxon>
        <taxon>Oomycota</taxon>
        <taxon>Saprolegniomycetes</taxon>
        <taxon>Saprolegniales</taxon>
        <taxon>Achlyaceae</taxon>
        <taxon>Thraustotheca</taxon>
    </lineage>
</organism>
<name>A0A1V9ZE66_9STRA</name>
<dbReference type="OrthoDB" id="62263at2759"/>
<dbReference type="Proteomes" id="UP000243217">
    <property type="component" value="Unassembled WGS sequence"/>
</dbReference>
<sequence length="74" mass="8650">MSMSNFLIRRISRQLDELDERVASISDAECRNLIKQFEDKTILPAACRRLYEESLRSIEHVNPTPTAFHRSVDE</sequence>
<accession>A0A1V9ZE66</accession>
<keyword evidence="2" id="KW-1185">Reference proteome</keyword>
<evidence type="ECO:0000313" key="2">
    <source>
        <dbReference type="Proteomes" id="UP000243217"/>
    </source>
</evidence>
<proteinExistence type="predicted"/>
<dbReference type="EMBL" id="JNBS01001987">
    <property type="protein sequence ID" value="OQR96120.1"/>
    <property type="molecule type" value="Genomic_DNA"/>
</dbReference>
<comment type="caution">
    <text evidence="1">The sequence shown here is derived from an EMBL/GenBank/DDBJ whole genome shotgun (WGS) entry which is preliminary data.</text>
</comment>
<dbReference type="AlphaFoldDB" id="A0A1V9ZE66"/>
<protein>
    <submittedName>
        <fullName evidence="1">Uncharacterized protein</fullName>
    </submittedName>
</protein>